<dbReference type="Proteomes" id="UP000230233">
    <property type="component" value="Chromosome X"/>
</dbReference>
<accession>A0A2G5SW69</accession>
<evidence type="ECO:0000313" key="2">
    <source>
        <dbReference type="Proteomes" id="UP000230233"/>
    </source>
</evidence>
<dbReference type="EMBL" id="PDUG01000006">
    <property type="protein sequence ID" value="PIC19270.1"/>
    <property type="molecule type" value="Genomic_DNA"/>
</dbReference>
<gene>
    <name evidence="1" type="primary">Cnig_chr_X.g24879</name>
    <name evidence="1" type="ORF">B9Z55_024879</name>
</gene>
<sequence length="100" mass="11797">MVAKFDVNRKNPNKIQCFPRSSKKHYYFRFGCFHAIIDSIVWLCRRIYFGPNGTYYTNEPDLPHIQEHIPCGCQAIEDEQDCYYSDVPVLVSFRAHADNF</sequence>
<reference evidence="2" key="1">
    <citation type="submission" date="2017-10" db="EMBL/GenBank/DDBJ databases">
        <title>Rapid genome shrinkage in a self-fertile nematode reveals novel sperm competition proteins.</title>
        <authorList>
            <person name="Yin D."/>
            <person name="Schwarz E.M."/>
            <person name="Thomas C.G."/>
            <person name="Felde R.L."/>
            <person name="Korf I.F."/>
            <person name="Cutter A.D."/>
            <person name="Schartner C.M."/>
            <person name="Ralston E.J."/>
            <person name="Meyer B.J."/>
            <person name="Haag E.S."/>
        </authorList>
    </citation>
    <scope>NUCLEOTIDE SEQUENCE [LARGE SCALE GENOMIC DNA]</scope>
    <source>
        <strain evidence="2">JU1422</strain>
    </source>
</reference>
<protein>
    <submittedName>
        <fullName evidence="1">Uncharacterized protein</fullName>
    </submittedName>
</protein>
<proteinExistence type="predicted"/>
<name>A0A2G5SW69_9PELO</name>
<organism evidence="1 2">
    <name type="scientific">Caenorhabditis nigoni</name>
    <dbReference type="NCBI Taxonomy" id="1611254"/>
    <lineage>
        <taxon>Eukaryota</taxon>
        <taxon>Metazoa</taxon>
        <taxon>Ecdysozoa</taxon>
        <taxon>Nematoda</taxon>
        <taxon>Chromadorea</taxon>
        <taxon>Rhabditida</taxon>
        <taxon>Rhabditina</taxon>
        <taxon>Rhabditomorpha</taxon>
        <taxon>Rhabditoidea</taxon>
        <taxon>Rhabditidae</taxon>
        <taxon>Peloderinae</taxon>
        <taxon>Caenorhabditis</taxon>
    </lineage>
</organism>
<keyword evidence="2" id="KW-1185">Reference proteome</keyword>
<dbReference type="OrthoDB" id="10297848at2759"/>
<dbReference type="AlphaFoldDB" id="A0A2G5SW69"/>
<comment type="caution">
    <text evidence="1">The sequence shown here is derived from an EMBL/GenBank/DDBJ whole genome shotgun (WGS) entry which is preliminary data.</text>
</comment>
<evidence type="ECO:0000313" key="1">
    <source>
        <dbReference type="EMBL" id="PIC19270.1"/>
    </source>
</evidence>